<comment type="caution">
    <text evidence="3">The sequence shown here is derived from an EMBL/GenBank/DDBJ whole genome shotgun (WGS) entry which is preliminary data.</text>
</comment>
<gene>
    <name evidence="3" type="ORF">H0H81_009421</name>
</gene>
<evidence type="ECO:0000256" key="1">
    <source>
        <dbReference type="SAM" id="MobiDB-lite"/>
    </source>
</evidence>
<proteinExistence type="predicted"/>
<feature type="compositionally biased region" description="Polar residues" evidence="1">
    <location>
        <begin position="562"/>
        <end position="572"/>
    </location>
</feature>
<organism evidence="3 4">
    <name type="scientific">Sphagnurus paluster</name>
    <dbReference type="NCBI Taxonomy" id="117069"/>
    <lineage>
        <taxon>Eukaryota</taxon>
        <taxon>Fungi</taxon>
        <taxon>Dikarya</taxon>
        <taxon>Basidiomycota</taxon>
        <taxon>Agaricomycotina</taxon>
        <taxon>Agaricomycetes</taxon>
        <taxon>Agaricomycetidae</taxon>
        <taxon>Agaricales</taxon>
        <taxon>Tricholomatineae</taxon>
        <taxon>Lyophyllaceae</taxon>
        <taxon>Sphagnurus</taxon>
    </lineage>
</organism>
<dbReference type="AlphaFoldDB" id="A0A9P7KL36"/>
<dbReference type="EMBL" id="JABCKI010000275">
    <property type="protein sequence ID" value="KAG5651226.1"/>
    <property type="molecule type" value="Genomic_DNA"/>
</dbReference>
<keyword evidence="2" id="KW-0812">Transmembrane</keyword>
<dbReference type="InterPro" id="IPR040410">
    <property type="entry name" value="UPF0658_Golgi"/>
</dbReference>
<dbReference type="GO" id="GO:0005794">
    <property type="term" value="C:Golgi apparatus"/>
    <property type="evidence" value="ECO:0007669"/>
    <property type="project" value="TreeGrafter"/>
</dbReference>
<feature type="transmembrane region" description="Helical" evidence="2">
    <location>
        <begin position="441"/>
        <end position="463"/>
    </location>
</feature>
<feature type="compositionally biased region" description="Basic and acidic residues" evidence="1">
    <location>
        <begin position="597"/>
        <end position="608"/>
    </location>
</feature>
<dbReference type="PANTHER" id="PTHR34391:SF2">
    <property type="entry name" value="TRP C-TERMINAL DOMAIN-CONTAINING PROTEIN"/>
    <property type="match status" value="1"/>
</dbReference>
<name>A0A9P7KL36_9AGAR</name>
<evidence type="ECO:0000256" key="2">
    <source>
        <dbReference type="SAM" id="Phobius"/>
    </source>
</evidence>
<sequence>MVHFTIQLSFQIRAFTVNADAARFLNNIVVQGNAVDASLPILRGNVLYMCSWVPANLDLYNCPVVWNGTKGANAVGTPADDPLHASRPEYASVDPVDTNIASEPITSLPSTISTSSTTSQLATPTTIVVKTTITPLSLPDVVTVFVPPARATPAIDDDGVTINFRSLKRETPQIEAFQEAGQTKVNISGIGFSNGPATLDQNCVWSLNWPVSVLNNTKREDIVFIAFQFWVLGMSIVALLNESIPHILASLVTHTMASGWAAFQITHTANFRADFNRVVTNGTCDATSLLPNYWERRGTAEITSLALNIVALLISAFLTWKLIKLFGWQTFKRVGASRTINRVYKIVLILSITIQLSLFFMVVSVSLWVDQLFSSTIGDLTSFQKLYKVSSFITLVGWFAVRKELSAPMFVFLLLSVMYLGAWGSMFFSTTFRWTFVTWKFFSIIFSASVFLTVASLVLGVICRCNFGKGLLRYLNAQQALPEEDFAYYNGQDIEKVDFPSNEKPIPTYSETFGSGPDVSPPSQMFTTRGPRFFNTSAPPFETGSPISPPPNAHTITRKVSDGSSHGGTVQRSDTRGSDKSFGSLNSYYTYGSRGHSRSDSQKRWVIE</sequence>
<evidence type="ECO:0000313" key="4">
    <source>
        <dbReference type="Proteomes" id="UP000717328"/>
    </source>
</evidence>
<accession>A0A9P7KL36</accession>
<feature type="transmembrane region" description="Helical" evidence="2">
    <location>
        <begin position="408"/>
        <end position="429"/>
    </location>
</feature>
<keyword evidence="2" id="KW-1133">Transmembrane helix</keyword>
<feature type="compositionally biased region" description="Polar residues" evidence="1">
    <location>
        <begin position="581"/>
        <end position="590"/>
    </location>
</feature>
<protein>
    <submittedName>
        <fullName evidence="3">Uncharacterized protein</fullName>
    </submittedName>
</protein>
<reference evidence="3" key="2">
    <citation type="submission" date="2021-10" db="EMBL/GenBank/DDBJ databases">
        <title>Phylogenomics reveals ancestral predisposition of the termite-cultivated fungus Termitomyces towards a domesticated lifestyle.</title>
        <authorList>
            <person name="Auxier B."/>
            <person name="Grum-Grzhimaylo A."/>
            <person name="Cardenas M.E."/>
            <person name="Lodge J.D."/>
            <person name="Laessoe T."/>
            <person name="Pedersen O."/>
            <person name="Smith M.E."/>
            <person name="Kuyper T.W."/>
            <person name="Franco-Molano E.A."/>
            <person name="Baroni T.J."/>
            <person name="Aanen D.K."/>
        </authorList>
    </citation>
    <scope>NUCLEOTIDE SEQUENCE</scope>
    <source>
        <strain evidence="3">D49</strain>
    </source>
</reference>
<feature type="transmembrane region" description="Helical" evidence="2">
    <location>
        <begin position="343"/>
        <end position="365"/>
    </location>
</feature>
<dbReference type="Proteomes" id="UP000717328">
    <property type="component" value="Unassembled WGS sequence"/>
</dbReference>
<reference evidence="3" key="1">
    <citation type="submission" date="2021-02" db="EMBL/GenBank/DDBJ databases">
        <authorList>
            <person name="Nieuwenhuis M."/>
            <person name="Van De Peppel L.J.J."/>
        </authorList>
    </citation>
    <scope>NUCLEOTIDE SEQUENCE</scope>
    <source>
        <strain evidence="3">D49</strain>
    </source>
</reference>
<feature type="transmembrane region" description="Helical" evidence="2">
    <location>
        <begin position="302"/>
        <end position="323"/>
    </location>
</feature>
<keyword evidence="4" id="KW-1185">Reference proteome</keyword>
<keyword evidence="2" id="KW-0472">Membrane</keyword>
<evidence type="ECO:0000313" key="3">
    <source>
        <dbReference type="EMBL" id="KAG5651226.1"/>
    </source>
</evidence>
<feature type="region of interest" description="Disordered" evidence="1">
    <location>
        <begin position="537"/>
        <end position="608"/>
    </location>
</feature>
<dbReference type="OrthoDB" id="2448307at2759"/>
<dbReference type="PANTHER" id="PTHR34391">
    <property type="entry name" value="UPF0658 GOLGI APPARATUS MEMBRANE PROTEIN C1952.10C-RELATED"/>
    <property type="match status" value="1"/>
</dbReference>